<dbReference type="EMBL" id="JNBS01002840">
    <property type="protein sequence ID" value="OQR89151.1"/>
    <property type="molecule type" value="Genomic_DNA"/>
</dbReference>
<dbReference type="Gene3D" id="3.90.1720.10">
    <property type="entry name" value="endopeptidase domain like (from Nostoc punctiforme)"/>
    <property type="match status" value="1"/>
</dbReference>
<evidence type="ECO:0000313" key="3">
    <source>
        <dbReference type="Proteomes" id="UP000243217"/>
    </source>
</evidence>
<dbReference type="OrthoDB" id="68610at2759"/>
<evidence type="ECO:0000259" key="1">
    <source>
        <dbReference type="PROSITE" id="PS51934"/>
    </source>
</evidence>
<organism evidence="2 3">
    <name type="scientific">Thraustotheca clavata</name>
    <dbReference type="NCBI Taxonomy" id="74557"/>
    <lineage>
        <taxon>Eukaryota</taxon>
        <taxon>Sar</taxon>
        <taxon>Stramenopiles</taxon>
        <taxon>Oomycota</taxon>
        <taxon>Saprolegniomycetes</taxon>
        <taxon>Saprolegniales</taxon>
        <taxon>Achlyaceae</taxon>
        <taxon>Thraustotheca</taxon>
    </lineage>
</organism>
<comment type="caution">
    <text evidence="2">The sequence shown here is derived from an EMBL/GenBank/DDBJ whole genome shotgun (WGS) entry which is preliminary data.</text>
</comment>
<dbReference type="Pfam" id="PF04970">
    <property type="entry name" value="LRAT"/>
    <property type="match status" value="1"/>
</dbReference>
<name>A0A1V9YU18_9STRA</name>
<reference evidence="2 3" key="1">
    <citation type="journal article" date="2014" name="Genome Biol. Evol.">
        <title>The secreted proteins of Achlya hypogyna and Thraustotheca clavata identify the ancestral oomycete secretome and reveal gene acquisitions by horizontal gene transfer.</title>
        <authorList>
            <person name="Misner I."/>
            <person name="Blouin N."/>
            <person name="Leonard G."/>
            <person name="Richards T.A."/>
            <person name="Lane C.E."/>
        </authorList>
    </citation>
    <scope>NUCLEOTIDE SEQUENCE [LARGE SCALE GENOMIC DNA]</scope>
    <source>
        <strain evidence="2 3">ATCC 34112</strain>
    </source>
</reference>
<sequence>MNCAVYHVSTLQLADQICIWDVGRWPITYSHHGIVYQRGDTPETVIIAHTWSPLLNFAESQADSCFRLTTLKEFLDGRSMKYLRRVQYNSSILGDTISKLGEVHRSASDIPPVVIARCQFLLGAGKGHFNILSLNCEHVANWCKTGRLFAKQTFTSGPTAIPYERQRSISQHLESLVSQVHKLKESYRQTLEALCKRLNAIDPATHKRKQIYLKLRDSSRYIQIRGNLLYAVEVDLAETEPLLRNHPSPFYAHAEQTDINTIKVMFEDVASGRL</sequence>
<dbReference type="Proteomes" id="UP000243217">
    <property type="component" value="Unassembled WGS sequence"/>
</dbReference>
<gene>
    <name evidence="2" type="ORF">THRCLA_09898</name>
</gene>
<dbReference type="PANTHER" id="PTHR46137">
    <property type="entry name" value="OS05G0310600 PROTEIN"/>
    <property type="match status" value="1"/>
</dbReference>
<evidence type="ECO:0000313" key="2">
    <source>
        <dbReference type="EMBL" id="OQR89151.1"/>
    </source>
</evidence>
<protein>
    <recommendedName>
        <fullName evidence="1">LRAT domain-containing protein</fullName>
    </recommendedName>
</protein>
<feature type="domain" description="LRAT" evidence="1">
    <location>
        <begin position="21"/>
        <end position="152"/>
    </location>
</feature>
<dbReference type="AlphaFoldDB" id="A0A1V9YU18"/>
<proteinExistence type="predicted"/>
<feature type="non-terminal residue" evidence="2">
    <location>
        <position position="274"/>
    </location>
</feature>
<dbReference type="PROSITE" id="PS51934">
    <property type="entry name" value="LRAT"/>
    <property type="match status" value="1"/>
</dbReference>
<keyword evidence="3" id="KW-1185">Reference proteome</keyword>
<dbReference type="PANTHER" id="PTHR46137:SF3">
    <property type="entry name" value="OS05G0310600 PROTEIN"/>
    <property type="match status" value="1"/>
</dbReference>
<accession>A0A1V9YU18</accession>
<dbReference type="InterPro" id="IPR007053">
    <property type="entry name" value="LRAT_dom"/>
</dbReference>